<dbReference type="Pfam" id="PF16363">
    <property type="entry name" value="GDP_Man_Dehyd"/>
    <property type="match status" value="1"/>
</dbReference>
<comment type="caution">
    <text evidence="2">The sequence shown here is derived from an EMBL/GenBank/DDBJ whole genome shotgun (WGS) entry which is preliminary data.</text>
</comment>
<dbReference type="RefSeq" id="WP_340541531.1">
    <property type="nucleotide sequence ID" value="NZ_JBBLXS010000160.1"/>
</dbReference>
<protein>
    <submittedName>
        <fullName evidence="2">GDP-mannose 4,6-dehydratase</fullName>
        <ecNumber evidence="2">4.2.1.47</ecNumber>
    </submittedName>
</protein>
<dbReference type="PANTHER" id="PTHR43000">
    <property type="entry name" value="DTDP-D-GLUCOSE 4,6-DEHYDRATASE-RELATED"/>
    <property type="match status" value="1"/>
</dbReference>
<feature type="domain" description="NAD(P)-binding" evidence="1">
    <location>
        <begin position="8"/>
        <end position="307"/>
    </location>
</feature>
<dbReference type="GO" id="GO:0008446">
    <property type="term" value="F:GDP-mannose 4,6-dehydratase activity"/>
    <property type="evidence" value="ECO:0007669"/>
    <property type="project" value="UniProtKB-EC"/>
</dbReference>
<dbReference type="EC" id="4.2.1.47" evidence="2"/>
<dbReference type="InterPro" id="IPR016040">
    <property type="entry name" value="NAD(P)-bd_dom"/>
</dbReference>
<organism evidence="2 3">
    <name type="scientific">Microcoleus anatoxicus PTRS2</name>
    <dbReference type="NCBI Taxonomy" id="2705321"/>
    <lineage>
        <taxon>Bacteria</taxon>
        <taxon>Bacillati</taxon>
        <taxon>Cyanobacteriota</taxon>
        <taxon>Cyanophyceae</taxon>
        <taxon>Oscillatoriophycideae</taxon>
        <taxon>Oscillatoriales</taxon>
        <taxon>Microcoleaceae</taxon>
        <taxon>Microcoleus</taxon>
        <taxon>Microcoleus anatoxicus</taxon>
    </lineage>
</organism>
<reference evidence="2 3" key="1">
    <citation type="journal article" date="2020" name="Harmful Algae">
        <title>Molecular and morphological characterization of a novel dihydroanatoxin-a producing Microcoleus species (cyanobacteria) from the Russian River, California, USA.</title>
        <authorList>
            <person name="Conklin K.Y."/>
            <person name="Stancheva R."/>
            <person name="Otten T.G."/>
            <person name="Fadness R."/>
            <person name="Boyer G.L."/>
            <person name="Read B."/>
            <person name="Zhang X."/>
            <person name="Sheath R.G."/>
        </authorList>
    </citation>
    <scope>NUCLEOTIDE SEQUENCE [LARGE SCALE GENOMIC DNA]</scope>
    <source>
        <strain evidence="2 3">PTRS2</strain>
    </source>
</reference>
<evidence type="ECO:0000313" key="3">
    <source>
        <dbReference type="Proteomes" id="UP001384579"/>
    </source>
</evidence>
<dbReference type="EMBL" id="JBBLXS010000160">
    <property type="protein sequence ID" value="MEK0185898.1"/>
    <property type="molecule type" value="Genomic_DNA"/>
</dbReference>
<dbReference type="SUPFAM" id="SSF51735">
    <property type="entry name" value="NAD(P)-binding Rossmann-fold domains"/>
    <property type="match status" value="1"/>
</dbReference>
<sequence>MSKTTYVVIGSNCFTGCHIVDALLDDPDNKVIGVSRSPEYKDFFLPYKQRKNPDFTFHQINSVREFDRLIELLDATKPEVVINVAALSEVGLSNYSPVEYFDINTTAVVKLCNQLRSRDYLKSYVHISSAEIFGSCADKVTEETLFNPSTPYAVSKAAADMYLNSISKNFGFPAIIIRSTNVYGRHQQLFKIIPRTAIYLKMGKTIELHGGGTSVKSFIHVRDVVEGLLLALKQGNPGTYHFTVPSDRTIADIVGQVCAGMGYDFEKCVQVVGERLGQDSQYLLDCSRAERELSWQPQVSFEEGVQEVIDWVESNWSAIEQEPLVYIHKN</sequence>
<evidence type="ECO:0000259" key="1">
    <source>
        <dbReference type="Pfam" id="PF16363"/>
    </source>
</evidence>
<keyword evidence="2" id="KW-0456">Lyase</keyword>
<name>A0ABU8YNB3_9CYAN</name>
<keyword evidence="3" id="KW-1185">Reference proteome</keyword>
<dbReference type="InterPro" id="IPR036291">
    <property type="entry name" value="NAD(P)-bd_dom_sf"/>
</dbReference>
<proteinExistence type="predicted"/>
<accession>A0ABU8YNB3</accession>
<dbReference type="Gene3D" id="3.40.50.720">
    <property type="entry name" value="NAD(P)-binding Rossmann-like Domain"/>
    <property type="match status" value="1"/>
</dbReference>
<dbReference type="Proteomes" id="UP001384579">
    <property type="component" value="Unassembled WGS sequence"/>
</dbReference>
<evidence type="ECO:0000313" key="2">
    <source>
        <dbReference type="EMBL" id="MEK0185898.1"/>
    </source>
</evidence>
<gene>
    <name evidence="2" type="ORF">WMG39_13730</name>
</gene>